<evidence type="ECO:0000313" key="1">
    <source>
        <dbReference type="EMBL" id="CAD7002067.1"/>
    </source>
</evidence>
<dbReference type="AlphaFoldDB" id="A0A811UWI8"/>
<evidence type="ECO:0000313" key="2">
    <source>
        <dbReference type="Proteomes" id="UP000606786"/>
    </source>
</evidence>
<dbReference type="InterPro" id="IPR005312">
    <property type="entry name" value="DUF1759"/>
</dbReference>
<comment type="caution">
    <text evidence="1">The sequence shown here is derived from an EMBL/GenBank/DDBJ whole genome shotgun (WGS) entry which is preliminary data.</text>
</comment>
<protein>
    <submittedName>
        <fullName evidence="1">(Mediterranean fruit fly) hypothetical protein</fullName>
    </submittedName>
</protein>
<accession>A0A811UWI8</accession>
<gene>
    <name evidence="1" type="ORF">CCAP1982_LOCUS10555</name>
</gene>
<keyword evidence="2" id="KW-1185">Reference proteome</keyword>
<proteinExistence type="predicted"/>
<dbReference type="EMBL" id="CAJHJT010000023">
    <property type="protein sequence ID" value="CAD7002067.1"/>
    <property type="molecule type" value="Genomic_DNA"/>
</dbReference>
<dbReference type="Pfam" id="PF03564">
    <property type="entry name" value="DUF1759"/>
    <property type="match status" value="1"/>
</dbReference>
<name>A0A811UWI8_CERCA</name>
<sequence length="196" mass="22711">MTILYDYKLPLITFFYKTEDSLPDKFKESAQSKYESCPDIYEITQIKMWDQLKMLRLVEVPSPPSRVEPTSEQPNASNVFLQVPPCDTEIFYGVMKNGRLSVTCSQPYTLTTRSSLVPLYHLRYKTQGKAGAIFKQYSLSDDNFDLAWEVLRSRYENNRILVDNQVKILMNLPAIQSENSEKIQRLQTSINNCLCV</sequence>
<dbReference type="Proteomes" id="UP000606786">
    <property type="component" value="Unassembled WGS sequence"/>
</dbReference>
<reference evidence="1" key="1">
    <citation type="submission" date="2020-11" db="EMBL/GenBank/DDBJ databases">
        <authorList>
            <person name="Whitehead M."/>
        </authorList>
    </citation>
    <scope>NUCLEOTIDE SEQUENCE</scope>
    <source>
        <strain evidence="1">EGII</strain>
    </source>
</reference>
<organism evidence="1 2">
    <name type="scientific">Ceratitis capitata</name>
    <name type="common">Mediterranean fruit fly</name>
    <name type="synonym">Tephritis capitata</name>
    <dbReference type="NCBI Taxonomy" id="7213"/>
    <lineage>
        <taxon>Eukaryota</taxon>
        <taxon>Metazoa</taxon>
        <taxon>Ecdysozoa</taxon>
        <taxon>Arthropoda</taxon>
        <taxon>Hexapoda</taxon>
        <taxon>Insecta</taxon>
        <taxon>Pterygota</taxon>
        <taxon>Neoptera</taxon>
        <taxon>Endopterygota</taxon>
        <taxon>Diptera</taxon>
        <taxon>Brachycera</taxon>
        <taxon>Muscomorpha</taxon>
        <taxon>Tephritoidea</taxon>
        <taxon>Tephritidae</taxon>
        <taxon>Ceratitis</taxon>
        <taxon>Ceratitis</taxon>
    </lineage>
</organism>
<dbReference type="OrthoDB" id="8065733at2759"/>